<accession>A0A381YIJ2</accession>
<protein>
    <submittedName>
        <fullName evidence="1">Uncharacterized protein</fullName>
    </submittedName>
</protein>
<evidence type="ECO:0000313" key="1">
    <source>
        <dbReference type="EMBL" id="SVA76770.1"/>
    </source>
</evidence>
<feature type="non-terminal residue" evidence="1">
    <location>
        <position position="1"/>
    </location>
</feature>
<proteinExistence type="predicted"/>
<sequence>FDSGIPAMNDLINVKTKEDFIKWFKGHSKHMASNPIIRCKTLEDVEKKTIAALPI</sequence>
<reference evidence="1" key="1">
    <citation type="submission" date="2018-05" db="EMBL/GenBank/DDBJ databases">
        <authorList>
            <person name="Lanie J.A."/>
            <person name="Ng W.-L."/>
            <person name="Kazmierczak K.M."/>
            <person name="Andrzejewski T.M."/>
            <person name="Davidsen T.M."/>
            <person name="Wayne K.J."/>
            <person name="Tettelin H."/>
            <person name="Glass J.I."/>
            <person name="Rusch D."/>
            <person name="Podicherti R."/>
            <person name="Tsui H.-C.T."/>
            <person name="Winkler M.E."/>
        </authorList>
    </citation>
    <scope>NUCLEOTIDE SEQUENCE</scope>
</reference>
<dbReference type="EMBL" id="UINC01018305">
    <property type="protein sequence ID" value="SVA76770.1"/>
    <property type="molecule type" value="Genomic_DNA"/>
</dbReference>
<name>A0A381YIJ2_9ZZZZ</name>
<organism evidence="1">
    <name type="scientific">marine metagenome</name>
    <dbReference type="NCBI Taxonomy" id="408172"/>
    <lineage>
        <taxon>unclassified sequences</taxon>
        <taxon>metagenomes</taxon>
        <taxon>ecological metagenomes</taxon>
    </lineage>
</organism>
<dbReference type="AlphaFoldDB" id="A0A381YIJ2"/>
<gene>
    <name evidence="1" type="ORF">METZ01_LOCUS129624</name>
</gene>